<feature type="chain" id="PRO_5031011829" description="Tat pathway signal sequence domain protein" evidence="2">
    <location>
        <begin position="38"/>
        <end position="266"/>
    </location>
</feature>
<feature type="signal peptide" evidence="2">
    <location>
        <begin position="1"/>
        <end position="37"/>
    </location>
</feature>
<gene>
    <name evidence="3" type="ORF">BJ971_002017</name>
</gene>
<dbReference type="AlphaFoldDB" id="A0A7W7HVB1"/>
<evidence type="ECO:0008006" key="5">
    <source>
        <dbReference type="Google" id="ProtNLM"/>
    </source>
</evidence>
<accession>A0A7W7HVB1</accession>
<feature type="compositionally biased region" description="Low complexity" evidence="1">
    <location>
        <begin position="35"/>
        <end position="45"/>
    </location>
</feature>
<sequence>MIDSTAPRGHTRRAVLGSLAAAAVAGPVLLTRGPAHAGTTAATPTKLVWSPDPRREGLSAFEGVEDDRSQSHPGTRHIYVQGDAYRFDMHTRDRDGDDRQRNEVKGMRADGRILSLGNGETWRITYDLFIPNTLRGTRTFTHIFQLKRPGNGSAPLATIGLRRDDDAEYLTWRPFASGGELGNVPLEQIWNRWATIDMTFTVGDEGSARFICREGGRTLADATRDGIDLWLGDRLRPKWGIYRSLGDPGQLHNTYLLQRNLRAYTT</sequence>
<evidence type="ECO:0000256" key="1">
    <source>
        <dbReference type="SAM" id="MobiDB-lite"/>
    </source>
</evidence>
<evidence type="ECO:0000313" key="3">
    <source>
        <dbReference type="EMBL" id="MBB4761461.1"/>
    </source>
</evidence>
<dbReference type="Proteomes" id="UP000578112">
    <property type="component" value="Unassembled WGS sequence"/>
</dbReference>
<organism evidence="3 4">
    <name type="scientific">Actinoplanes digitatis</name>
    <dbReference type="NCBI Taxonomy" id="1868"/>
    <lineage>
        <taxon>Bacteria</taxon>
        <taxon>Bacillati</taxon>
        <taxon>Actinomycetota</taxon>
        <taxon>Actinomycetes</taxon>
        <taxon>Micromonosporales</taxon>
        <taxon>Micromonosporaceae</taxon>
        <taxon>Actinoplanes</taxon>
    </lineage>
</organism>
<dbReference type="RefSeq" id="WP_203709654.1">
    <property type="nucleotide sequence ID" value="NZ_BOMK01000072.1"/>
</dbReference>
<keyword evidence="4" id="KW-1185">Reference proteome</keyword>
<dbReference type="PROSITE" id="PS51318">
    <property type="entry name" value="TAT"/>
    <property type="match status" value="1"/>
</dbReference>
<keyword evidence="2" id="KW-0732">Signal</keyword>
<evidence type="ECO:0000313" key="4">
    <source>
        <dbReference type="Proteomes" id="UP000578112"/>
    </source>
</evidence>
<dbReference type="InterPro" id="IPR006311">
    <property type="entry name" value="TAT_signal"/>
</dbReference>
<dbReference type="EMBL" id="JACHNH010000001">
    <property type="protein sequence ID" value="MBB4761461.1"/>
    <property type="molecule type" value="Genomic_DNA"/>
</dbReference>
<proteinExistence type="predicted"/>
<name>A0A7W7HVB1_9ACTN</name>
<reference evidence="3 4" key="1">
    <citation type="submission" date="2020-08" db="EMBL/GenBank/DDBJ databases">
        <title>Sequencing the genomes of 1000 actinobacteria strains.</title>
        <authorList>
            <person name="Klenk H.-P."/>
        </authorList>
    </citation>
    <scope>NUCLEOTIDE SEQUENCE [LARGE SCALE GENOMIC DNA]</scope>
    <source>
        <strain evidence="3 4">DSM 43149</strain>
    </source>
</reference>
<comment type="caution">
    <text evidence="3">The sequence shown here is derived from an EMBL/GenBank/DDBJ whole genome shotgun (WGS) entry which is preliminary data.</text>
</comment>
<feature type="region of interest" description="Disordered" evidence="1">
    <location>
        <begin position="35"/>
        <end position="54"/>
    </location>
</feature>
<protein>
    <recommendedName>
        <fullName evidence="5">Tat pathway signal sequence domain protein</fullName>
    </recommendedName>
</protein>
<evidence type="ECO:0000256" key="2">
    <source>
        <dbReference type="SAM" id="SignalP"/>
    </source>
</evidence>